<dbReference type="InterPro" id="IPR012902">
    <property type="entry name" value="N_methyl_site"/>
</dbReference>
<organism evidence="8 9">
    <name type="scientific">Nitrospira tepida</name>
    <dbReference type="NCBI Taxonomy" id="2973512"/>
    <lineage>
        <taxon>Bacteria</taxon>
        <taxon>Pseudomonadati</taxon>
        <taxon>Nitrospirota</taxon>
        <taxon>Nitrospiria</taxon>
        <taxon>Nitrospirales</taxon>
        <taxon>Nitrospiraceae</taxon>
        <taxon>Nitrospira</taxon>
    </lineage>
</organism>
<evidence type="ECO:0000256" key="2">
    <source>
        <dbReference type="ARBA" id="ARBA00022481"/>
    </source>
</evidence>
<dbReference type="PROSITE" id="PS00409">
    <property type="entry name" value="PROKAR_NTER_METHYL"/>
    <property type="match status" value="1"/>
</dbReference>
<comment type="subcellular location">
    <subcellularLocation>
        <location evidence="1">Membrane</location>
        <topology evidence="1">Single-pass membrane protein</topology>
    </subcellularLocation>
</comment>
<gene>
    <name evidence="8" type="ORF">DNFV4_03620</name>
</gene>
<dbReference type="Gene3D" id="3.30.700.10">
    <property type="entry name" value="Glycoprotein, Type 4 Pilin"/>
    <property type="match status" value="1"/>
</dbReference>
<reference evidence="8" key="1">
    <citation type="submission" date="2022-10" db="EMBL/GenBank/DDBJ databases">
        <authorList>
            <person name="Koch H."/>
        </authorList>
    </citation>
    <scope>NUCLEOTIDE SEQUENCE</scope>
    <source>
        <strain evidence="8">DNF</strain>
    </source>
</reference>
<evidence type="ECO:0000256" key="6">
    <source>
        <dbReference type="SAM" id="MobiDB-lite"/>
    </source>
</evidence>
<dbReference type="EMBL" id="OX365700">
    <property type="protein sequence ID" value="CAI4033187.1"/>
    <property type="molecule type" value="Genomic_DNA"/>
</dbReference>
<dbReference type="RefSeq" id="WP_289270186.1">
    <property type="nucleotide sequence ID" value="NZ_OX365700.1"/>
</dbReference>
<dbReference type="PANTHER" id="PTHR30093:SF44">
    <property type="entry name" value="TYPE II SECRETION SYSTEM CORE PROTEIN G"/>
    <property type="match status" value="1"/>
</dbReference>
<dbReference type="Proteomes" id="UP001179121">
    <property type="component" value="Chromosome"/>
</dbReference>
<evidence type="ECO:0000313" key="9">
    <source>
        <dbReference type="Proteomes" id="UP001179121"/>
    </source>
</evidence>
<dbReference type="AlphaFoldDB" id="A0AA86N1V3"/>
<keyword evidence="9" id="KW-1185">Reference proteome</keyword>
<protein>
    <submittedName>
        <fullName evidence="8">Fimbrial protein</fullName>
    </submittedName>
</protein>
<proteinExistence type="predicted"/>
<evidence type="ECO:0000256" key="5">
    <source>
        <dbReference type="ARBA" id="ARBA00023136"/>
    </source>
</evidence>
<dbReference type="InterPro" id="IPR045584">
    <property type="entry name" value="Pilin-like"/>
</dbReference>
<dbReference type="KEGG" id="nti:DNFV4_03620"/>
<evidence type="ECO:0000313" key="8">
    <source>
        <dbReference type="EMBL" id="CAI4033187.1"/>
    </source>
</evidence>
<evidence type="ECO:0000256" key="4">
    <source>
        <dbReference type="ARBA" id="ARBA00022989"/>
    </source>
</evidence>
<keyword evidence="5 7" id="KW-0472">Membrane</keyword>
<dbReference type="GO" id="GO:0016020">
    <property type="term" value="C:membrane"/>
    <property type="evidence" value="ECO:0007669"/>
    <property type="project" value="UniProtKB-SubCell"/>
</dbReference>
<sequence>MLQRSRSEQGFTLIELMIVVAIIGILAAIAIPNFLRYQAKARQSEAKTNLGAIFVAETSYFGEQSRYGSFQEIGYALAGASNRYTYRSPTTGGNGGSGGTANVDQLNPPAPLAATAENTVVASNASTAAGAVGFTATATGNLDNDPNPDQWHVNDIKQNLQQADTDDVTG</sequence>
<dbReference type="NCBIfam" id="TIGR02532">
    <property type="entry name" value="IV_pilin_GFxxxE"/>
    <property type="match status" value="1"/>
</dbReference>
<keyword evidence="4 7" id="KW-1133">Transmembrane helix</keyword>
<evidence type="ECO:0000256" key="7">
    <source>
        <dbReference type="SAM" id="Phobius"/>
    </source>
</evidence>
<evidence type="ECO:0000256" key="1">
    <source>
        <dbReference type="ARBA" id="ARBA00004167"/>
    </source>
</evidence>
<dbReference type="PANTHER" id="PTHR30093">
    <property type="entry name" value="GENERAL SECRETION PATHWAY PROTEIN G"/>
    <property type="match status" value="1"/>
</dbReference>
<dbReference type="Pfam" id="PF07963">
    <property type="entry name" value="N_methyl"/>
    <property type="match status" value="1"/>
</dbReference>
<keyword evidence="2" id="KW-0488">Methylation</keyword>
<dbReference type="SUPFAM" id="SSF54523">
    <property type="entry name" value="Pili subunits"/>
    <property type="match status" value="1"/>
</dbReference>
<feature type="region of interest" description="Disordered" evidence="6">
    <location>
        <begin position="88"/>
        <end position="108"/>
    </location>
</feature>
<feature type="transmembrane region" description="Helical" evidence="7">
    <location>
        <begin position="12"/>
        <end position="35"/>
    </location>
</feature>
<evidence type="ECO:0000256" key="3">
    <source>
        <dbReference type="ARBA" id="ARBA00022692"/>
    </source>
</evidence>
<keyword evidence="3 7" id="KW-0812">Transmembrane</keyword>
<accession>A0AA86N1V3</accession>
<name>A0AA86N1V3_9BACT</name>